<evidence type="ECO:0000256" key="1">
    <source>
        <dbReference type="SAM" id="MobiDB-lite"/>
    </source>
</evidence>
<dbReference type="InterPro" id="IPR019575">
    <property type="entry name" value="Nuop51_4Fe4S-bd"/>
</dbReference>
<proteinExistence type="predicted"/>
<dbReference type="GO" id="GO:0016491">
    <property type="term" value="F:oxidoreductase activity"/>
    <property type="evidence" value="ECO:0007669"/>
    <property type="project" value="UniProtKB-KW"/>
</dbReference>
<dbReference type="GO" id="GO:0051539">
    <property type="term" value="F:4 iron, 4 sulfur cluster binding"/>
    <property type="evidence" value="ECO:0007669"/>
    <property type="project" value="InterPro"/>
</dbReference>
<sequence>MVYALPRRPAVDSKNSDRAGEGRRAARDVETLEQLCRFLSPGHTFCALAPGAVEPLQSAIKYFREEFEAGIKVKTFNNLSSIAGIQPNLLKQRW</sequence>
<feature type="domain" description="NADH-ubiquinone oxidoreductase 51kDa subunit iron-sulphur binding" evidence="2">
    <location>
        <begin position="17"/>
        <end position="69"/>
    </location>
</feature>
<dbReference type="Proteomes" id="UP000249005">
    <property type="component" value="Chromosome 1"/>
</dbReference>
<gene>
    <name evidence="3" type="primary">nuoF_2</name>
    <name evidence="3" type="ORF">NCTC12151_01256</name>
</gene>
<evidence type="ECO:0000313" key="4">
    <source>
        <dbReference type="Proteomes" id="UP000249005"/>
    </source>
</evidence>
<evidence type="ECO:0000313" key="3">
    <source>
        <dbReference type="EMBL" id="SQI38830.1"/>
    </source>
</evidence>
<dbReference type="EC" id="1.6.5.11" evidence="3"/>
<feature type="region of interest" description="Disordered" evidence="1">
    <location>
        <begin position="1"/>
        <end position="25"/>
    </location>
</feature>
<accession>A0A2X4V0J3</accession>
<reference evidence="3 4" key="1">
    <citation type="submission" date="2018-06" db="EMBL/GenBank/DDBJ databases">
        <authorList>
            <consortium name="Pathogen Informatics"/>
            <person name="Doyle S."/>
        </authorList>
    </citation>
    <scope>NUCLEOTIDE SEQUENCE [LARGE SCALE GENOMIC DNA]</scope>
    <source>
        <strain evidence="3 4">NCTC12151</strain>
    </source>
</reference>
<dbReference type="AlphaFoldDB" id="A0A2X4V0J3"/>
<organism evidence="3 4">
    <name type="scientific">Leminorella richardii</name>
    <dbReference type="NCBI Taxonomy" id="158841"/>
    <lineage>
        <taxon>Bacteria</taxon>
        <taxon>Pseudomonadati</taxon>
        <taxon>Pseudomonadota</taxon>
        <taxon>Gammaproteobacteria</taxon>
        <taxon>Enterobacterales</taxon>
        <taxon>Budviciaceae</taxon>
        <taxon>Leminorella</taxon>
    </lineage>
</organism>
<keyword evidence="4" id="KW-1185">Reference proteome</keyword>
<dbReference type="Pfam" id="PF10589">
    <property type="entry name" value="NADH_4Fe-4S"/>
    <property type="match status" value="1"/>
</dbReference>
<protein>
    <submittedName>
        <fullName evidence="3">NADH-quinone oxidoreductase subunit F</fullName>
        <ecNumber evidence="3">1.6.5.11</ecNumber>
    </submittedName>
</protein>
<evidence type="ECO:0000259" key="2">
    <source>
        <dbReference type="Pfam" id="PF10589"/>
    </source>
</evidence>
<keyword evidence="3" id="KW-0560">Oxidoreductase</keyword>
<dbReference type="Gene3D" id="1.20.1440.230">
    <property type="entry name" value="NADH-ubiquinone oxidoreductase 51kDa subunit, iron-sulphur binding domain"/>
    <property type="match status" value="1"/>
</dbReference>
<dbReference type="EMBL" id="LS483470">
    <property type="protein sequence ID" value="SQI38830.1"/>
    <property type="molecule type" value="Genomic_DNA"/>
</dbReference>
<name>A0A2X4V0J3_9GAMM</name>
<dbReference type="InterPro" id="IPR037207">
    <property type="entry name" value="Nuop51_4Fe4S-bd_sf"/>
</dbReference>
<dbReference type="KEGG" id="lri:NCTC12151_01256"/>
<dbReference type="SUPFAM" id="SSF140490">
    <property type="entry name" value="Nqo1C-terminal domain-like"/>
    <property type="match status" value="1"/>
</dbReference>
<feature type="compositionally biased region" description="Basic and acidic residues" evidence="1">
    <location>
        <begin position="9"/>
        <end position="25"/>
    </location>
</feature>